<protein>
    <submittedName>
        <fullName evidence="4">UPF0488 protein C8orf33 homolog</fullName>
    </submittedName>
</protein>
<reference evidence="4" key="1">
    <citation type="submission" date="2025-08" db="UniProtKB">
        <authorList>
            <consortium name="RefSeq"/>
        </authorList>
    </citation>
    <scope>IDENTIFICATION</scope>
    <source>
        <tissue evidence="4">Cell line</tissue>
    </source>
</reference>
<sequence>MVIQPGAGCCPGVSAERSPSSFGRYSRRFSGTAFPRPPAPPPPLPAGLCPAELGAAAALPEEVVRREARALRGLPRRGRRMAARDAAAAASPGAARTPRSPRAPGSPPGAASPSAVRPPAARLGSGPPAGRDAAPGGRPEQRGGDGAAKNQKKKKSRNGAAVARGGGKAPAEPAPEEAPRSAEAQAEQLARELAWCVEQLELGLRTRRPSPKQREQAAGAIRSLRSDSTPLPRKRQLMRSLFGDYRARMEAERRDALRALRAAARAAQVQPVGEATRKKSGRVCRPRQPGVAKATQDTPDEEFRFNFF</sequence>
<proteinExistence type="inferred from homology"/>
<feature type="region of interest" description="Disordered" evidence="2">
    <location>
        <begin position="203"/>
        <end position="234"/>
    </location>
</feature>
<organism evidence="3 4">
    <name type="scientific">Vulpes vulpes</name>
    <name type="common">Red fox</name>
    <dbReference type="NCBI Taxonomy" id="9627"/>
    <lineage>
        <taxon>Eukaryota</taxon>
        <taxon>Metazoa</taxon>
        <taxon>Chordata</taxon>
        <taxon>Craniata</taxon>
        <taxon>Vertebrata</taxon>
        <taxon>Euteleostomi</taxon>
        <taxon>Mammalia</taxon>
        <taxon>Eutheria</taxon>
        <taxon>Laurasiatheria</taxon>
        <taxon>Carnivora</taxon>
        <taxon>Caniformia</taxon>
        <taxon>Canidae</taxon>
        <taxon>Vulpes</taxon>
    </lineage>
</organism>
<evidence type="ECO:0000313" key="4">
    <source>
        <dbReference type="RefSeq" id="XP_072602039.1"/>
    </source>
</evidence>
<evidence type="ECO:0000256" key="1">
    <source>
        <dbReference type="ARBA" id="ARBA00005707"/>
    </source>
</evidence>
<evidence type="ECO:0000256" key="2">
    <source>
        <dbReference type="SAM" id="MobiDB-lite"/>
    </source>
</evidence>
<comment type="similarity">
    <text evidence="1">Belongs to the UPF0488 family.</text>
</comment>
<feature type="compositionally biased region" description="Low complexity" evidence="2">
    <location>
        <begin position="84"/>
        <end position="138"/>
    </location>
</feature>
<dbReference type="Proteomes" id="UP001652641">
    <property type="component" value="Unplaced"/>
</dbReference>
<accession>A0ABM4ZHL5</accession>
<keyword evidence="3" id="KW-1185">Reference proteome</keyword>
<dbReference type="PANTHER" id="PTHR13602">
    <property type="entry name" value="UPF0488 PROTEIN C8ORF33"/>
    <property type="match status" value="1"/>
</dbReference>
<dbReference type="InterPro" id="IPR029274">
    <property type="entry name" value="DUF4615"/>
</dbReference>
<dbReference type="GeneID" id="112911165"/>
<feature type="region of interest" description="Disordered" evidence="2">
    <location>
        <begin position="265"/>
        <end position="299"/>
    </location>
</feature>
<dbReference type="Pfam" id="PF15393">
    <property type="entry name" value="DUF4615"/>
    <property type="match status" value="1"/>
</dbReference>
<feature type="compositionally biased region" description="Pro residues" evidence="2">
    <location>
        <begin position="35"/>
        <end position="45"/>
    </location>
</feature>
<dbReference type="PANTHER" id="PTHR13602:SF2">
    <property type="entry name" value="UPF0488 PROTEIN C8ORF33"/>
    <property type="match status" value="1"/>
</dbReference>
<dbReference type="RefSeq" id="XP_072602039.1">
    <property type="nucleotide sequence ID" value="XM_072745938.1"/>
</dbReference>
<name>A0ABM4ZHL5_VULVU</name>
<feature type="compositionally biased region" description="Low complexity" evidence="2">
    <location>
        <begin position="17"/>
        <end position="31"/>
    </location>
</feature>
<gene>
    <name evidence="4" type="primary">CUNH8orf33</name>
</gene>
<feature type="region of interest" description="Disordered" evidence="2">
    <location>
        <begin position="1"/>
        <end position="47"/>
    </location>
</feature>
<feature type="region of interest" description="Disordered" evidence="2">
    <location>
        <begin position="71"/>
        <end position="187"/>
    </location>
</feature>
<evidence type="ECO:0000313" key="3">
    <source>
        <dbReference type="Proteomes" id="UP001652641"/>
    </source>
</evidence>